<sequence>MKKIFALFMVMALTACGANLDLDRYETSGAGNVNTVSEGVIISARPVTIATENGDVGQLAGGIIGGVAGGQISDNALTQTIGAVGGAVLGGYLGGKAQEGLSAQGGIEYIVKLDSGKAVTLTQGDDVKFSVGQSVYVLDADYGKRARIIAK</sequence>
<organism evidence="2 3">
    <name type="scientific">Candidatus Enterousia intestinigallinarum</name>
    <dbReference type="NCBI Taxonomy" id="2840790"/>
    <lineage>
        <taxon>Bacteria</taxon>
        <taxon>Pseudomonadati</taxon>
        <taxon>Pseudomonadota</taxon>
        <taxon>Alphaproteobacteria</taxon>
        <taxon>Candidatus Enterousia</taxon>
    </lineage>
</organism>
<evidence type="ECO:0000313" key="3">
    <source>
        <dbReference type="Proteomes" id="UP000886742"/>
    </source>
</evidence>
<feature type="signal peptide" evidence="1">
    <location>
        <begin position="1"/>
        <end position="17"/>
    </location>
</feature>
<evidence type="ECO:0000313" key="2">
    <source>
        <dbReference type="EMBL" id="HIS71037.1"/>
    </source>
</evidence>
<feature type="chain" id="PRO_5039586070" evidence="1">
    <location>
        <begin position="18"/>
        <end position="151"/>
    </location>
</feature>
<dbReference type="GO" id="GO:0009279">
    <property type="term" value="C:cell outer membrane"/>
    <property type="evidence" value="ECO:0007669"/>
    <property type="project" value="UniProtKB-SubCell"/>
</dbReference>
<evidence type="ECO:0000256" key="1">
    <source>
        <dbReference type="SAM" id="SignalP"/>
    </source>
</evidence>
<dbReference type="Proteomes" id="UP000886742">
    <property type="component" value="Unassembled WGS sequence"/>
</dbReference>
<reference evidence="2" key="1">
    <citation type="submission" date="2020-10" db="EMBL/GenBank/DDBJ databases">
        <authorList>
            <person name="Gilroy R."/>
        </authorList>
    </citation>
    <scope>NUCLEOTIDE SEQUENCE</scope>
    <source>
        <strain evidence="2">ChiGjej3B3-5194</strain>
    </source>
</reference>
<dbReference type="AlphaFoldDB" id="A0A9D1JW90"/>
<dbReference type="PROSITE" id="PS51257">
    <property type="entry name" value="PROKAR_LIPOPROTEIN"/>
    <property type="match status" value="1"/>
</dbReference>
<reference evidence="2" key="2">
    <citation type="journal article" date="2021" name="PeerJ">
        <title>Extensive microbial diversity within the chicken gut microbiome revealed by metagenomics and culture.</title>
        <authorList>
            <person name="Gilroy R."/>
            <person name="Ravi A."/>
            <person name="Getino M."/>
            <person name="Pursley I."/>
            <person name="Horton D.L."/>
            <person name="Alikhan N.F."/>
            <person name="Baker D."/>
            <person name="Gharbi K."/>
            <person name="Hall N."/>
            <person name="Watson M."/>
            <person name="Adriaenssens E.M."/>
            <person name="Foster-Nyarko E."/>
            <person name="Jarju S."/>
            <person name="Secka A."/>
            <person name="Antonio M."/>
            <person name="Oren A."/>
            <person name="Chaudhuri R.R."/>
            <person name="La Ragione R."/>
            <person name="Hildebrand F."/>
            <person name="Pallen M.J."/>
        </authorList>
    </citation>
    <scope>NUCLEOTIDE SEQUENCE</scope>
    <source>
        <strain evidence="2">ChiGjej3B3-5194</strain>
    </source>
</reference>
<accession>A0A9D1JW90</accession>
<name>A0A9D1JW90_9PROT</name>
<comment type="caution">
    <text evidence="2">The sequence shown here is derived from an EMBL/GenBank/DDBJ whole genome shotgun (WGS) entry which is preliminary data.</text>
</comment>
<gene>
    <name evidence="2" type="ORF">IAD02_03565</name>
</gene>
<protein>
    <submittedName>
        <fullName evidence="2">Glycine zipper 2TM domain-containing protein</fullName>
    </submittedName>
</protein>
<keyword evidence="1" id="KW-0732">Signal</keyword>
<proteinExistence type="predicted"/>
<dbReference type="EMBL" id="DVJI01000012">
    <property type="protein sequence ID" value="HIS71037.1"/>
    <property type="molecule type" value="Genomic_DNA"/>
</dbReference>